<feature type="region of interest" description="Disordered" evidence="6">
    <location>
        <begin position="147"/>
        <end position="245"/>
    </location>
</feature>
<evidence type="ECO:0000256" key="5">
    <source>
        <dbReference type="SAM" id="Coils"/>
    </source>
</evidence>
<feature type="region of interest" description="Disordered" evidence="6">
    <location>
        <begin position="1"/>
        <end position="27"/>
    </location>
</feature>
<evidence type="ECO:0000256" key="3">
    <source>
        <dbReference type="ARBA" id="ARBA00022833"/>
    </source>
</evidence>
<keyword evidence="2 4" id="KW-0863">Zinc-finger</keyword>
<protein>
    <recommendedName>
        <fullName evidence="7">GRF-type domain-containing protein</fullName>
    </recommendedName>
</protein>
<evidence type="ECO:0000256" key="4">
    <source>
        <dbReference type="PROSITE-ProRule" id="PRU01343"/>
    </source>
</evidence>
<accession>A0A1J7J501</accession>
<dbReference type="InterPro" id="IPR010666">
    <property type="entry name" value="Znf_GRF"/>
</dbReference>
<dbReference type="PROSITE" id="PS51999">
    <property type="entry name" value="ZF_GRF"/>
    <property type="match status" value="1"/>
</dbReference>
<dbReference type="STRING" id="1408157.A0A1J7J501"/>
<evidence type="ECO:0000313" key="9">
    <source>
        <dbReference type="Proteomes" id="UP000182658"/>
    </source>
</evidence>
<dbReference type="AlphaFoldDB" id="A0A1J7J501"/>
<dbReference type="Proteomes" id="UP000182658">
    <property type="component" value="Unassembled WGS sequence"/>
</dbReference>
<reference evidence="8 9" key="1">
    <citation type="submission" date="2016-10" db="EMBL/GenBank/DDBJ databases">
        <title>Draft genome sequence of Coniochaeta ligniaria NRRL30616, a lignocellulolytic fungus for bioabatement of inhibitors in plant biomass hydrolysates.</title>
        <authorList>
            <consortium name="DOE Joint Genome Institute"/>
            <person name="Jimenez D.J."/>
            <person name="Hector R.E."/>
            <person name="Riley R."/>
            <person name="Sun H."/>
            <person name="Grigoriev I.V."/>
            <person name="Van Elsas J.D."/>
            <person name="Nichols N.N."/>
        </authorList>
    </citation>
    <scope>NUCLEOTIDE SEQUENCE [LARGE SCALE GENOMIC DNA]</scope>
    <source>
        <strain evidence="8 9">NRRL 30616</strain>
    </source>
</reference>
<feature type="region of interest" description="Disordered" evidence="6">
    <location>
        <begin position="273"/>
        <end position="311"/>
    </location>
</feature>
<keyword evidence="1" id="KW-0479">Metal-binding</keyword>
<dbReference type="OrthoDB" id="430051at2759"/>
<feature type="compositionally biased region" description="Low complexity" evidence="6">
    <location>
        <begin position="289"/>
        <end position="311"/>
    </location>
</feature>
<keyword evidence="3" id="KW-0862">Zinc</keyword>
<keyword evidence="5" id="KW-0175">Coiled coil</keyword>
<evidence type="ECO:0000313" key="8">
    <source>
        <dbReference type="EMBL" id="OIW35215.1"/>
    </source>
</evidence>
<feature type="coiled-coil region" evidence="5">
    <location>
        <begin position="364"/>
        <end position="391"/>
    </location>
</feature>
<dbReference type="EMBL" id="KV875093">
    <property type="protein sequence ID" value="OIW35215.1"/>
    <property type="molecule type" value="Genomic_DNA"/>
</dbReference>
<dbReference type="InParanoid" id="A0A1J7J501"/>
<proteinExistence type="predicted"/>
<name>A0A1J7J501_9PEZI</name>
<evidence type="ECO:0000256" key="6">
    <source>
        <dbReference type="SAM" id="MobiDB-lite"/>
    </source>
</evidence>
<evidence type="ECO:0000259" key="7">
    <source>
        <dbReference type="PROSITE" id="PS51999"/>
    </source>
</evidence>
<organism evidence="8 9">
    <name type="scientific">Coniochaeta ligniaria NRRL 30616</name>
    <dbReference type="NCBI Taxonomy" id="1408157"/>
    <lineage>
        <taxon>Eukaryota</taxon>
        <taxon>Fungi</taxon>
        <taxon>Dikarya</taxon>
        <taxon>Ascomycota</taxon>
        <taxon>Pezizomycotina</taxon>
        <taxon>Sordariomycetes</taxon>
        <taxon>Sordariomycetidae</taxon>
        <taxon>Coniochaetales</taxon>
        <taxon>Coniochaetaceae</taxon>
        <taxon>Coniochaeta</taxon>
    </lineage>
</organism>
<evidence type="ECO:0000256" key="2">
    <source>
        <dbReference type="ARBA" id="ARBA00022771"/>
    </source>
</evidence>
<sequence length="403" mass="44354">MFRTPRKGAIPGGRSAPGSSSSREPRRTGLFENGQWFCDCEPRLPAVHLQTRKKGRNNGRWFYTCQKRDRKQQCGFFVFEDVAQEREKQYLFSGGREREAAAIQTYIGSEEPPLPALYASRQLGPADGRGFSLPSVSTGDEMDFMSAADEESQKRWGGEREIKEEDGEGGGVEEGRPSAKRKRGLFVDDSEEDEFGGSVGGDLNSDEEREMVALAESATQSQSQRRESQQTGQFTTPSAQRTHDVLNGLPTPNTGATVSRNSLLIATEQREFGAKRQKMDLPATPLQMRAGSSNSSSSARQQSQASVSGVGADDYPITEEIMALLGGVPTLDDDVAGSVRRKLNNYALRMKGVERGRDMVRSVMQERDARIAELQARVAQLEKERGADRERIKTLASLIGGMS</sequence>
<gene>
    <name evidence="8" type="ORF">CONLIGDRAFT_46261</name>
</gene>
<dbReference type="GO" id="GO:0008270">
    <property type="term" value="F:zinc ion binding"/>
    <property type="evidence" value="ECO:0007669"/>
    <property type="project" value="UniProtKB-KW"/>
</dbReference>
<evidence type="ECO:0000256" key="1">
    <source>
        <dbReference type="ARBA" id="ARBA00022723"/>
    </source>
</evidence>
<dbReference type="Pfam" id="PF06839">
    <property type="entry name" value="Zn_ribbon_GRF"/>
    <property type="match status" value="1"/>
</dbReference>
<feature type="compositionally biased region" description="Low complexity" evidence="6">
    <location>
        <begin position="12"/>
        <end position="22"/>
    </location>
</feature>
<feature type="compositionally biased region" description="Basic and acidic residues" evidence="6">
    <location>
        <begin position="151"/>
        <end position="163"/>
    </location>
</feature>
<feature type="domain" description="GRF-type" evidence="7">
    <location>
        <begin position="38"/>
        <end position="83"/>
    </location>
</feature>
<keyword evidence="9" id="KW-1185">Reference proteome</keyword>